<proteinExistence type="predicted"/>
<keyword evidence="1" id="KW-1133">Transmembrane helix</keyword>
<dbReference type="Proteomes" id="UP000255224">
    <property type="component" value="Unassembled WGS sequence"/>
</dbReference>
<dbReference type="AlphaFoldDB" id="A0A376EP42"/>
<reference evidence="2 3" key="1">
    <citation type="submission" date="2018-06" db="EMBL/GenBank/DDBJ databases">
        <authorList>
            <consortium name="Pathogen Informatics"/>
            <person name="Doyle S."/>
        </authorList>
    </citation>
    <scope>NUCLEOTIDE SEQUENCE [LARGE SCALE GENOMIC DNA]</scope>
    <source>
        <strain evidence="2 3">NCTC13533</strain>
    </source>
</reference>
<keyword evidence="1" id="KW-0472">Membrane</keyword>
<name>A0A376EP42_CHRCU</name>
<protein>
    <submittedName>
        <fullName evidence="2">Uncharacterized protein</fullName>
    </submittedName>
</protein>
<accession>A0A376EP42</accession>
<dbReference type="EMBL" id="UFVQ01000003">
    <property type="protein sequence ID" value="STD11603.1"/>
    <property type="molecule type" value="Genomic_DNA"/>
</dbReference>
<gene>
    <name evidence="2" type="ORF">NCTC13533_05057</name>
</gene>
<evidence type="ECO:0000313" key="3">
    <source>
        <dbReference type="Proteomes" id="UP000255224"/>
    </source>
</evidence>
<evidence type="ECO:0000256" key="1">
    <source>
        <dbReference type="SAM" id="Phobius"/>
    </source>
</evidence>
<organism evidence="2 3">
    <name type="scientific">Chryseobacterium carnipullorum</name>
    <dbReference type="NCBI Taxonomy" id="1124835"/>
    <lineage>
        <taxon>Bacteria</taxon>
        <taxon>Pseudomonadati</taxon>
        <taxon>Bacteroidota</taxon>
        <taxon>Flavobacteriia</taxon>
        <taxon>Flavobacteriales</taxon>
        <taxon>Weeksellaceae</taxon>
        <taxon>Chryseobacterium group</taxon>
        <taxon>Chryseobacterium</taxon>
    </lineage>
</organism>
<sequence>MYDKGVVIVEVAENGKKEFAFIYKNEVVLRGIATEKNYKNIVYGFYRDLYHPFKLIQKLEELRVAAFCKRMPKITNKDPLDSLPKESFILSYTLILMVFLNSLQVMFLSHGNTILSLQNQEN</sequence>
<feature type="transmembrane region" description="Helical" evidence="1">
    <location>
        <begin position="89"/>
        <end position="108"/>
    </location>
</feature>
<keyword evidence="1" id="KW-0812">Transmembrane</keyword>
<evidence type="ECO:0000313" key="2">
    <source>
        <dbReference type="EMBL" id="STD11603.1"/>
    </source>
</evidence>